<proteinExistence type="predicted"/>
<evidence type="ECO:0000313" key="2">
    <source>
        <dbReference type="Proteomes" id="UP000251889"/>
    </source>
</evidence>
<sequence length="259" mass="29708">MEILGSALQVGYELMYGQKFSGDRKTLLQGLPKRNLVYELAGLNNMLKSAIEKEFKIDPEEQMKILMYFCNGNYNASLPYRQRLQLIYNYLQQKPGGGMPVLFSRATILVCLNEILAETELDVDDSYGWTIEARKKFLDYFLCVTDLVSSYQVQDDSDKFRPIENLAAGSGFLNELNVVNDPFFTVYRFVCLSEFMESDDALSSSFDQHFKNMNIEHLNFARHVMSMCMFSKTTDHDNRLAESNVVSNAVGFCIEIKRS</sequence>
<dbReference type="EMBL" id="QMFY01000001">
    <property type="protein sequence ID" value="RAW02597.1"/>
    <property type="molecule type" value="Genomic_DNA"/>
</dbReference>
<reference evidence="1 2" key="1">
    <citation type="submission" date="2018-06" db="EMBL/GenBank/DDBJ databases">
        <title>Chryseolinea flavus sp. nov., a member of the phylum Bacteroidetes isolated from soil.</title>
        <authorList>
            <person name="Li Y."/>
            <person name="Wang J."/>
        </authorList>
    </citation>
    <scope>NUCLEOTIDE SEQUENCE [LARGE SCALE GENOMIC DNA]</scope>
    <source>
        <strain evidence="1 2">SDU1-6</strain>
    </source>
</reference>
<comment type="caution">
    <text evidence="1">The sequence shown here is derived from an EMBL/GenBank/DDBJ whole genome shotgun (WGS) entry which is preliminary data.</text>
</comment>
<gene>
    <name evidence="1" type="ORF">DQQ10_00325</name>
</gene>
<evidence type="ECO:0000313" key="1">
    <source>
        <dbReference type="EMBL" id="RAW02597.1"/>
    </source>
</evidence>
<protein>
    <submittedName>
        <fullName evidence="1">Uncharacterized protein</fullName>
    </submittedName>
</protein>
<name>A0A364Y6J8_9BACT</name>
<organism evidence="1 2">
    <name type="scientific">Pseudochryseolinea flava</name>
    <dbReference type="NCBI Taxonomy" id="2059302"/>
    <lineage>
        <taxon>Bacteria</taxon>
        <taxon>Pseudomonadati</taxon>
        <taxon>Bacteroidota</taxon>
        <taxon>Cytophagia</taxon>
        <taxon>Cytophagales</taxon>
        <taxon>Fulvivirgaceae</taxon>
        <taxon>Pseudochryseolinea</taxon>
    </lineage>
</organism>
<keyword evidence="2" id="KW-1185">Reference proteome</keyword>
<accession>A0A364Y6J8</accession>
<dbReference type="AlphaFoldDB" id="A0A364Y6J8"/>
<dbReference type="OrthoDB" id="1275259at2"/>
<dbReference type="Proteomes" id="UP000251889">
    <property type="component" value="Unassembled WGS sequence"/>
</dbReference>
<dbReference type="RefSeq" id="WP_112744814.1">
    <property type="nucleotide sequence ID" value="NZ_QMFY01000001.1"/>
</dbReference>